<dbReference type="Proteomes" id="UP001611383">
    <property type="component" value="Chromosome"/>
</dbReference>
<reference evidence="2 3" key="1">
    <citation type="submission" date="2019-08" db="EMBL/GenBank/DDBJ databases">
        <title>Archangium and Cystobacter genomes.</title>
        <authorList>
            <person name="Chen I.-C.K."/>
            <person name="Wielgoss S."/>
        </authorList>
    </citation>
    <scope>NUCLEOTIDE SEQUENCE [LARGE SCALE GENOMIC DNA]</scope>
    <source>
        <strain evidence="2 3">Cbm 6</strain>
    </source>
</reference>
<proteinExistence type="predicted"/>
<gene>
    <name evidence="2" type="ORF">F0U60_20150</name>
</gene>
<dbReference type="RefSeq" id="WP_395822352.1">
    <property type="nucleotide sequence ID" value="NZ_CP043494.1"/>
</dbReference>
<keyword evidence="3" id="KW-1185">Reference proteome</keyword>
<accession>A0ABY9WQV6</accession>
<evidence type="ECO:0008006" key="4">
    <source>
        <dbReference type="Google" id="ProtNLM"/>
    </source>
</evidence>
<name>A0ABY9WQV6_9BACT</name>
<sequence length="230" mass="24518">MTRLMLVWTLMPLVAVAQGTKAQETQPAPTAEAVRLEANRENFGAVVAPAALPDGTSAVSGWVGVPELGVAYRQGTGGWELGARARFDYLRLSVTGEGVVRRQLWTNGTWAVAPELGLGITGSTGSRYFDEQNLEGWFLRLNPALVATWRAAETVSVVGLVEVPYDLGLSPSGTWRVKPMAGGGAEVYLGEDLSLSAVGELGVDVFKELRGVTQTRLGYGVRLGLGVRLF</sequence>
<evidence type="ECO:0000313" key="2">
    <source>
        <dbReference type="EMBL" id="WNG46169.1"/>
    </source>
</evidence>
<feature type="signal peptide" evidence="1">
    <location>
        <begin position="1"/>
        <end position="17"/>
    </location>
</feature>
<evidence type="ECO:0000256" key="1">
    <source>
        <dbReference type="SAM" id="SignalP"/>
    </source>
</evidence>
<feature type="chain" id="PRO_5045898548" description="Outer membrane protein beta-barrel domain-containing protein" evidence="1">
    <location>
        <begin position="18"/>
        <end position="230"/>
    </location>
</feature>
<organism evidence="2 3">
    <name type="scientific">Archangium minus</name>
    <dbReference type="NCBI Taxonomy" id="83450"/>
    <lineage>
        <taxon>Bacteria</taxon>
        <taxon>Pseudomonadati</taxon>
        <taxon>Myxococcota</taxon>
        <taxon>Myxococcia</taxon>
        <taxon>Myxococcales</taxon>
        <taxon>Cystobacterineae</taxon>
        <taxon>Archangiaceae</taxon>
        <taxon>Archangium</taxon>
    </lineage>
</organism>
<dbReference type="EMBL" id="CP043494">
    <property type="protein sequence ID" value="WNG46169.1"/>
    <property type="molecule type" value="Genomic_DNA"/>
</dbReference>
<evidence type="ECO:0000313" key="3">
    <source>
        <dbReference type="Proteomes" id="UP001611383"/>
    </source>
</evidence>
<keyword evidence="1" id="KW-0732">Signal</keyword>
<protein>
    <recommendedName>
        <fullName evidence="4">Outer membrane protein beta-barrel domain-containing protein</fullName>
    </recommendedName>
</protein>